<name>A0ABX0GX93_9ACTN</name>
<dbReference type="Pfam" id="PF13561">
    <property type="entry name" value="adh_short_C2"/>
    <property type="match status" value="1"/>
</dbReference>
<dbReference type="InterPro" id="IPR002347">
    <property type="entry name" value="SDR_fam"/>
</dbReference>
<dbReference type="SUPFAM" id="SSF51735">
    <property type="entry name" value="NAD(P)-binding Rossmann-fold domains"/>
    <property type="match status" value="1"/>
</dbReference>
<proteinExistence type="inferred from homology"/>
<evidence type="ECO:0000256" key="1">
    <source>
        <dbReference type="ARBA" id="ARBA00006484"/>
    </source>
</evidence>
<keyword evidence="4" id="KW-1185">Reference proteome</keyword>
<evidence type="ECO:0000256" key="2">
    <source>
        <dbReference type="ARBA" id="ARBA00023002"/>
    </source>
</evidence>
<gene>
    <name evidence="3" type="ORF">G9H71_08720</name>
</gene>
<dbReference type="InterPro" id="IPR036291">
    <property type="entry name" value="NAD(P)-bd_dom_sf"/>
</dbReference>
<comment type="caution">
    <text evidence="3">The sequence shown here is derived from an EMBL/GenBank/DDBJ whole genome shotgun (WGS) entry which is preliminary data.</text>
</comment>
<dbReference type="RefSeq" id="WP_166280819.1">
    <property type="nucleotide sequence ID" value="NZ_JAANNP010000003.1"/>
</dbReference>
<accession>A0ABX0GX93</accession>
<dbReference type="EMBL" id="JAANNP010000003">
    <property type="protein sequence ID" value="NHC13863.1"/>
    <property type="molecule type" value="Genomic_DNA"/>
</dbReference>
<organism evidence="3 4">
    <name type="scientific">Motilibacter deserti</name>
    <dbReference type="NCBI Taxonomy" id="2714956"/>
    <lineage>
        <taxon>Bacteria</taxon>
        <taxon>Bacillati</taxon>
        <taxon>Actinomycetota</taxon>
        <taxon>Actinomycetes</taxon>
        <taxon>Motilibacterales</taxon>
        <taxon>Motilibacteraceae</taxon>
        <taxon>Motilibacter</taxon>
    </lineage>
</organism>
<dbReference type="PRINTS" id="PR00081">
    <property type="entry name" value="GDHRDH"/>
</dbReference>
<dbReference type="PANTHER" id="PTHR24320:SF274">
    <property type="entry name" value="CHAIN DEHYDROGENASE, PUTATIVE (AFU_ORTHOLOGUE AFUA_4G00440)-RELATED"/>
    <property type="match status" value="1"/>
</dbReference>
<comment type="similarity">
    <text evidence="1">Belongs to the short-chain dehydrogenases/reductases (SDR) family.</text>
</comment>
<reference evidence="3 4" key="1">
    <citation type="submission" date="2020-03" db="EMBL/GenBank/DDBJ databases">
        <title>Two novel Motilibacter sp.</title>
        <authorList>
            <person name="Liu S."/>
        </authorList>
    </citation>
    <scope>NUCLEOTIDE SEQUENCE [LARGE SCALE GENOMIC DNA]</scope>
    <source>
        <strain evidence="3 4">E257</strain>
    </source>
</reference>
<dbReference type="Proteomes" id="UP000800981">
    <property type="component" value="Unassembled WGS sequence"/>
</dbReference>
<dbReference type="PANTHER" id="PTHR24320">
    <property type="entry name" value="RETINOL DEHYDROGENASE"/>
    <property type="match status" value="1"/>
</dbReference>
<evidence type="ECO:0000313" key="4">
    <source>
        <dbReference type="Proteomes" id="UP000800981"/>
    </source>
</evidence>
<protein>
    <submittedName>
        <fullName evidence="3">SDR family NAD(P)-dependent oxidoreductase</fullName>
    </submittedName>
</protein>
<evidence type="ECO:0000313" key="3">
    <source>
        <dbReference type="EMBL" id="NHC13863.1"/>
    </source>
</evidence>
<dbReference type="Gene3D" id="3.40.50.720">
    <property type="entry name" value="NAD(P)-binding Rossmann-like Domain"/>
    <property type="match status" value="1"/>
</dbReference>
<keyword evidence="2" id="KW-0560">Oxidoreductase</keyword>
<sequence>MARVLVTGSSDGLGLLAARLLAEQGHAVTLHARNAVRRDDALRALPEAEGVVVGDLASLAETRDVAAQAERLGRYDAVIHNAAIGYRERRRVETVDGLAQVFAVNVLSAYLLTALVPAPDRLVYLGSGMHRGGSPDLGYLQWERRRWDGSQAYADSKLLDVVLAFAVARRWPQVRSNAVDPGWVPTRMGGPGAPDDLRLGAVTQAWLAAGEDEGARVTGTYLRHQRPQRAHPAASDERVQDELLDRCAQLTGVELPEQ</sequence>